<dbReference type="EC" id="2.7.13.3" evidence="3"/>
<dbReference type="SMART" id="SM00388">
    <property type="entry name" value="HisKA"/>
    <property type="match status" value="1"/>
</dbReference>
<name>A0A4Q0VBT6_CLOTA</name>
<dbReference type="PROSITE" id="PS50885">
    <property type="entry name" value="HAMP"/>
    <property type="match status" value="1"/>
</dbReference>
<gene>
    <name evidence="14" type="ORF">DP130_07220</name>
    <name evidence="15" type="ORF">DP131_01770</name>
</gene>
<evidence type="ECO:0000256" key="8">
    <source>
        <dbReference type="ARBA" id="ARBA00022989"/>
    </source>
</evidence>
<dbReference type="PANTHER" id="PTHR45528">
    <property type="entry name" value="SENSOR HISTIDINE KINASE CPXA"/>
    <property type="match status" value="1"/>
</dbReference>
<feature type="domain" description="HAMP" evidence="13">
    <location>
        <begin position="193"/>
        <end position="245"/>
    </location>
</feature>
<keyword evidence="10 11" id="KW-0472">Membrane</keyword>
<dbReference type="InterPro" id="IPR050398">
    <property type="entry name" value="HssS/ArlS-like"/>
</dbReference>
<dbReference type="EMBL" id="QMAU01000012">
    <property type="protein sequence ID" value="RXI58638.1"/>
    <property type="molecule type" value="Genomic_DNA"/>
</dbReference>
<dbReference type="AlphaFoldDB" id="A0A4Q0VBT6"/>
<evidence type="ECO:0000256" key="7">
    <source>
        <dbReference type="ARBA" id="ARBA00022777"/>
    </source>
</evidence>
<protein>
    <recommendedName>
        <fullName evidence="3">histidine kinase</fullName>
        <ecNumber evidence="3">2.7.13.3</ecNumber>
    </recommendedName>
</protein>
<dbReference type="Pfam" id="PF02518">
    <property type="entry name" value="HATPase_c"/>
    <property type="match status" value="1"/>
</dbReference>
<dbReference type="Proteomes" id="UP000290273">
    <property type="component" value="Unassembled WGS sequence"/>
</dbReference>
<evidence type="ECO:0000256" key="10">
    <source>
        <dbReference type="ARBA" id="ARBA00023136"/>
    </source>
</evidence>
<dbReference type="SUPFAM" id="SSF47384">
    <property type="entry name" value="Homodimeric domain of signal transducing histidine kinase"/>
    <property type="match status" value="1"/>
</dbReference>
<dbReference type="Gene3D" id="3.30.565.10">
    <property type="entry name" value="Histidine kinase-like ATPase, C-terminal domain"/>
    <property type="match status" value="1"/>
</dbReference>
<evidence type="ECO:0000313" key="15">
    <source>
        <dbReference type="EMBL" id="RXI58638.1"/>
    </source>
</evidence>
<evidence type="ECO:0000256" key="9">
    <source>
        <dbReference type="ARBA" id="ARBA00023012"/>
    </source>
</evidence>
<reference evidence="16 17" key="1">
    <citation type="submission" date="2018-06" db="EMBL/GenBank/DDBJ databases">
        <title>Genome conservation of Clostridium tetani.</title>
        <authorList>
            <person name="Bruggemann H."/>
            <person name="Popoff M.R."/>
        </authorList>
    </citation>
    <scope>NUCLEOTIDE SEQUENCE [LARGE SCALE GENOMIC DNA]</scope>
    <source>
        <strain evidence="14 17">2017.061</strain>
        <strain evidence="15 16">63.05</strain>
    </source>
</reference>
<dbReference type="Proteomes" id="UP000290921">
    <property type="component" value="Unassembled WGS sequence"/>
</dbReference>
<dbReference type="SMART" id="SM00387">
    <property type="entry name" value="HATPase_c"/>
    <property type="match status" value="1"/>
</dbReference>
<evidence type="ECO:0000259" key="13">
    <source>
        <dbReference type="PROSITE" id="PS50885"/>
    </source>
</evidence>
<dbReference type="InterPro" id="IPR005467">
    <property type="entry name" value="His_kinase_dom"/>
</dbReference>
<accession>A0A4Q0VBT6</accession>
<keyword evidence="9" id="KW-0902">Two-component regulatory system</keyword>
<evidence type="ECO:0000256" key="4">
    <source>
        <dbReference type="ARBA" id="ARBA00022553"/>
    </source>
</evidence>
<feature type="transmembrane region" description="Helical" evidence="11">
    <location>
        <begin position="169"/>
        <end position="191"/>
    </location>
</feature>
<dbReference type="InterPro" id="IPR003594">
    <property type="entry name" value="HATPase_dom"/>
</dbReference>
<dbReference type="Gene3D" id="6.10.340.10">
    <property type="match status" value="1"/>
</dbReference>
<evidence type="ECO:0000256" key="2">
    <source>
        <dbReference type="ARBA" id="ARBA00004141"/>
    </source>
</evidence>
<dbReference type="GO" id="GO:0005886">
    <property type="term" value="C:plasma membrane"/>
    <property type="evidence" value="ECO:0007669"/>
    <property type="project" value="TreeGrafter"/>
</dbReference>
<evidence type="ECO:0000313" key="16">
    <source>
        <dbReference type="Proteomes" id="UP000290273"/>
    </source>
</evidence>
<evidence type="ECO:0000256" key="11">
    <source>
        <dbReference type="SAM" id="Phobius"/>
    </source>
</evidence>
<dbReference type="InterPro" id="IPR036890">
    <property type="entry name" value="HATPase_C_sf"/>
</dbReference>
<proteinExistence type="predicted"/>
<dbReference type="FunFam" id="1.10.287.130:FF:000001">
    <property type="entry name" value="Two-component sensor histidine kinase"/>
    <property type="match status" value="1"/>
</dbReference>
<evidence type="ECO:0000256" key="1">
    <source>
        <dbReference type="ARBA" id="ARBA00000085"/>
    </source>
</evidence>
<keyword evidence="6 11" id="KW-0812">Transmembrane</keyword>
<keyword evidence="8 11" id="KW-1133">Transmembrane helix</keyword>
<dbReference type="PANTHER" id="PTHR45528:SF10">
    <property type="entry name" value="METHYL-ACCEPTING CHEMOTAXIS PROTEIN"/>
    <property type="match status" value="1"/>
</dbReference>
<dbReference type="SUPFAM" id="SSF158472">
    <property type="entry name" value="HAMP domain-like"/>
    <property type="match status" value="1"/>
</dbReference>
<comment type="subcellular location">
    <subcellularLocation>
        <location evidence="2">Membrane</location>
        <topology evidence="2">Multi-pass membrane protein</topology>
    </subcellularLocation>
</comment>
<evidence type="ECO:0000256" key="6">
    <source>
        <dbReference type="ARBA" id="ARBA00022692"/>
    </source>
</evidence>
<dbReference type="GO" id="GO:0000155">
    <property type="term" value="F:phosphorelay sensor kinase activity"/>
    <property type="evidence" value="ECO:0007669"/>
    <property type="project" value="InterPro"/>
</dbReference>
<feature type="transmembrane region" description="Helical" evidence="11">
    <location>
        <begin position="12"/>
        <end position="32"/>
    </location>
</feature>
<evidence type="ECO:0000256" key="3">
    <source>
        <dbReference type="ARBA" id="ARBA00012438"/>
    </source>
</evidence>
<dbReference type="Gene3D" id="1.10.287.130">
    <property type="match status" value="1"/>
</dbReference>
<keyword evidence="7 14" id="KW-0418">Kinase</keyword>
<feature type="domain" description="Histidine kinase" evidence="12">
    <location>
        <begin position="267"/>
        <end position="478"/>
    </location>
</feature>
<dbReference type="PROSITE" id="PS50109">
    <property type="entry name" value="HIS_KIN"/>
    <property type="match status" value="1"/>
</dbReference>
<dbReference type="InterPro" id="IPR003661">
    <property type="entry name" value="HisK_dim/P_dom"/>
</dbReference>
<organism evidence="14 17">
    <name type="scientific">Clostridium tetani</name>
    <dbReference type="NCBI Taxonomy" id="1513"/>
    <lineage>
        <taxon>Bacteria</taxon>
        <taxon>Bacillati</taxon>
        <taxon>Bacillota</taxon>
        <taxon>Clostridia</taxon>
        <taxon>Eubacteriales</taxon>
        <taxon>Clostridiaceae</taxon>
        <taxon>Clostridium</taxon>
    </lineage>
</organism>
<dbReference type="Pfam" id="PF00512">
    <property type="entry name" value="HisKA"/>
    <property type="match status" value="1"/>
</dbReference>
<evidence type="ECO:0000313" key="14">
    <source>
        <dbReference type="EMBL" id="RXI48514.1"/>
    </source>
</evidence>
<comment type="caution">
    <text evidence="14">The sequence shown here is derived from an EMBL/GenBank/DDBJ whole genome shotgun (WGS) entry which is preliminary data.</text>
</comment>
<keyword evidence="5" id="KW-0808">Transferase</keyword>
<dbReference type="SMART" id="SM00304">
    <property type="entry name" value="HAMP"/>
    <property type="match status" value="1"/>
</dbReference>
<dbReference type="RefSeq" id="WP_039260575.1">
    <property type="nucleotide sequence ID" value="NZ_AP026806.1"/>
</dbReference>
<dbReference type="InterPro" id="IPR003660">
    <property type="entry name" value="HAMP_dom"/>
</dbReference>
<keyword evidence="4" id="KW-0597">Phosphoprotein</keyword>
<evidence type="ECO:0000259" key="12">
    <source>
        <dbReference type="PROSITE" id="PS50109"/>
    </source>
</evidence>
<dbReference type="SUPFAM" id="SSF55874">
    <property type="entry name" value="ATPase domain of HSP90 chaperone/DNA topoisomerase II/histidine kinase"/>
    <property type="match status" value="1"/>
</dbReference>
<dbReference type="CDD" id="cd00082">
    <property type="entry name" value="HisKA"/>
    <property type="match status" value="1"/>
</dbReference>
<comment type="catalytic activity">
    <reaction evidence="1">
        <text>ATP + protein L-histidine = ADP + protein N-phospho-L-histidine.</text>
        <dbReference type="EC" id="2.7.13.3"/>
    </reaction>
</comment>
<dbReference type="CDD" id="cd06225">
    <property type="entry name" value="HAMP"/>
    <property type="match status" value="1"/>
</dbReference>
<sequence length="484" mass="56043">MKNSIKFKFLLGLLIIYCISAIGLNILIRLVFKSNIENIIKSSTQDIIRNSKEHIEYKFTMLDLPLNENSLIIESNSILDYLSKEYNADGEIRRKNGEVIYRNIEERFKTIANESVKPALNGKVVAKLNNINNELYVIFSYPLYYENEHIGIITIIKDYNQLYNYNKNAINLITFIEIIIFIIIFIASYIFTTKITTPITNLTKAVNKVSKGDYNIDFEVKSNNEIGVLSKEFMNMKNKIKNQIYNINAEKEKVIKLEKSRREFFNNVTHELKTPLTAISGYAQILSDENVKDEDFKIRAYNRIYMESERLHGLVLDLIDVSKGLSSVEETREVIDMKKLVIEISEDMSIKANKYNLNLISNINEGFIYGQSNKIRQLIINVLDNAIKYSWRGEKIFLKSFNENNFYILEVYNKGNKIPVNIYKNIFNPFIKSKVSVDSNSRGLGLYICSEIVREHNGDIKIENGERIKVTIKIPCLGNNLEIT</sequence>
<dbReference type="Pfam" id="PF00672">
    <property type="entry name" value="HAMP"/>
    <property type="match status" value="1"/>
</dbReference>
<dbReference type="InterPro" id="IPR036097">
    <property type="entry name" value="HisK_dim/P_sf"/>
</dbReference>
<dbReference type="EMBL" id="QMAP01000006">
    <property type="protein sequence ID" value="RXI48514.1"/>
    <property type="molecule type" value="Genomic_DNA"/>
</dbReference>
<evidence type="ECO:0000313" key="17">
    <source>
        <dbReference type="Proteomes" id="UP000290921"/>
    </source>
</evidence>
<evidence type="ECO:0000256" key="5">
    <source>
        <dbReference type="ARBA" id="ARBA00022679"/>
    </source>
</evidence>